<reference evidence="8" key="2">
    <citation type="submission" date="2025-08" db="UniProtKB">
        <authorList>
            <consortium name="Ensembl"/>
        </authorList>
    </citation>
    <scope>IDENTIFICATION</scope>
</reference>
<comment type="similarity">
    <text evidence="2">Belongs to the protein arginine deiminase family.</text>
</comment>
<dbReference type="Gene3D" id="2.60.40.1700">
    <property type="entry name" value="Protein-arginine deiminase, central domain"/>
    <property type="match status" value="1"/>
</dbReference>
<feature type="domain" description="Protein-arginine deiminase C-terminal" evidence="5">
    <location>
        <begin position="323"/>
        <end position="749"/>
    </location>
</feature>
<dbReference type="SUPFAM" id="SSF49503">
    <property type="entry name" value="Cupredoxins"/>
    <property type="match status" value="1"/>
</dbReference>
<dbReference type="FunFam" id="2.60.40.1700:FF:000001">
    <property type="entry name" value="Protein-arginine deiminase type-2"/>
    <property type="match status" value="1"/>
</dbReference>
<dbReference type="GeneTree" id="ENSGT00940000153217"/>
<dbReference type="GeneID" id="103097074"/>
<dbReference type="OrthoDB" id="5102063at2759"/>
<dbReference type="GO" id="GO:0004668">
    <property type="term" value="F:protein-arginine deiminase activity"/>
    <property type="evidence" value="ECO:0000318"/>
    <property type="project" value="GO_Central"/>
</dbReference>
<dbReference type="Bgee" id="ENSMODG00000027653">
    <property type="expression patterns" value="Expressed in ovary and 3 other cell types or tissues"/>
</dbReference>
<evidence type="ECO:0000313" key="9">
    <source>
        <dbReference type="Proteomes" id="UP000002280"/>
    </source>
</evidence>
<dbReference type="Gene3D" id="3.75.10.10">
    <property type="entry name" value="L-arginine/glycine Amidinotransferase, Chain A"/>
    <property type="match status" value="1"/>
</dbReference>
<dbReference type="GO" id="GO:0005634">
    <property type="term" value="C:nucleus"/>
    <property type="evidence" value="ECO:0000318"/>
    <property type="project" value="GO_Central"/>
</dbReference>
<gene>
    <name evidence="8" type="primary">LOC103097074</name>
</gene>
<dbReference type="InterPro" id="IPR013732">
    <property type="entry name" value="PAD_N"/>
</dbReference>
<protein>
    <submittedName>
        <fullName evidence="8">Protein-arginine deiminase type-4-like</fullName>
    </submittedName>
</protein>
<accession>K7E2F6</accession>
<proteinExistence type="inferred from homology"/>
<feature type="region of interest" description="Disordered" evidence="4">
    <location>
        <begin position="26"/>
        <end position="48"/>
    </location>
</feature>
<dbReference type="HOGENOM" id="CLU_021911_0_0_1"/>
<dbReference type="InterPro" id="IPR013733">
    <property type="entry name" value="Prot_Arg_deaminase_cen_dom"/>
</dbReference>
<evidence type="ECO:0000256" key="4">
    <source>
        <dbReference type="SAM" id="MobiDB-lite"/>
    </source>
</evidence>
<organism evidence="8 9">
    <name type="scientific">Monodelphis domestica</name>
    <name type="common">Gray short-tailed opossum</name>
    <dbReference type="NCBI Taxonomy" id="13616"/>
    <lineage>
        <taxon>Eukaryota</taxon>
        <taxon>Metazoa</taxon>
        <taxon>Chordata</taxon>
        <taxon>Craniata</taxon>
        <taxon>Vertebrata</taxon>
        <taxon>Euteleostomi</taxon>
        <taxon>Mammalia</taxon>
        <taxon>Metatheria</taxon>
        <taxon>Didelphimorphia</taxon>
        <taxon>Didelphidae</taxon>
        <taxon>Monodelphis</taxon>
    </lineage>
</organism>
<evidence type="ECO:0000259" key="6">
    <source>
        <dbReference type="Pfam" id="PF08526"/>
    </source>
</evidence>
<dbReference type="KEGG" id="mdo:103097074"/>
<sequence length="752" mass="86789">MASGNGDLISLHGKLVNWKEILKNGQKPEHESVTTPRSSTIPTSSTSPKKVFPVSVGQPLKIVCPIGSLVFLDLWRLAPKGYRAFEAQNSDGLTINVSSTKLDSKSRSIPSRWYLKSSSHMALSAVAPSTNMFSDWVKITYFKRKEQYSNCVTLVKITCVSVSLIADTYLYKRQYSKDSEKHKQGEPSWQGPVMLVNCSCRNEYPPVEEDCDECQGDVHHMPKMTLKTQCPFGFFDNHEIIISCSHPSRVKLYGIERPSMRGTRFSIIMGPNRPHYRFKYLRNQECRALYVEALSFPDADFPGLVTFTVSLLSNAENNSDPLICKQRVVYRVAPWFMIPNTQRPVEIYIPCNMKSQPLPPWKFYRENERSKQVRWLINPMQPKPRIRWNLISNFMNTILDFSKKAKCKPIFFPRDKHRLATWIGNEVVFGYTQSPFRGFPVFLDFPWKRRLTNFVLKNSLPSFTGYIIHERGDDNELDATGFLVVSPPVTAHGIFYPLGRILIGTGSLPRENVPRVNQRLLRFIQAQKVQHPLELFSEWLLEGNVKDFLTFVPAKDRKGFRLLLASPSACYELFRREQSLGHGNTSLLEGVDPTVLSYSERHKMTIDEILANKSLWKQNDYVETCISWNRRVLKKELGLSERDIIDIPQLFHLGWIQDPSSRQEVLRAGHFFPNMLNMIVLGTYLGIPKPFGPIINGVCCVEKRVQNLLEPLGLRCHFLGEFFGHQEEWRDAYYWFNILREPLPFKWWNCVV</sequence>
<dbReference type="SUPFAM" id="SSF110083">
    <property type="entry name" value="Peptidylarginine deiminase Pad4, middle domain"/>
    <property type="match status" value="1"/>
</dbReference>
<dbReference type="STRING" id="13616.ENSMODP00000039957"/>
<dbReference type="InterPro" id="IPR013530">
    <property type="entry name" value="PAD_C"/>
</dbReference>
<dbReference type="Pfam" id="PF03068">
    <property type="entry name" value="PAD"/>
    <property type="match status" value="1"/>
</dbReference>
<dbReference type="InterPro" id="IPR038685">
    <property type="entry name" value="PAD_N_sf"/>
</dbReference>
<dbReference type="Pfam" id="PF08527">
    <property type="entry name" value="PAD_M"/>
    <property type="match status" value="1"/>
</dbReference>
<dbReference type="InterPro" id="IPR008972">
    <property type="entry name" value="Cupredoxin"/>
</dbReference>
<dbReference type="Gene3D" id="2.60.40.1860">
    <property type="entry name" value="Protein-arginine deiminase, N-terminal domain"/>
    <property type="match status" value="1"/>
</dbReference>
<dbReference type="GO" id="GO:0005737">
    <property type="term" value="C:cytoplasm"/>
    <property type="evidence" value="ECO:0000318"/>
    <property type="project" value="GO_Central"/>
</dbReference>
<feature type="domain" description="Protein-arginine deiminase (PAD) central" evidence="7">
    <location>
        <begin position="160"/>
        <end position="312"/>
    </location>
</feature>
<keyword evidence="3" id="KW-0963">Cytoplasm</keyword>
<reference evidence="8" key="3">
    <citation type="submission" date="2025-09" db="UniProtKB">
        <authorList>
            <consortium name="Ensembl"/>
        </authorList>
    </citation>
    <scope>IDENTIFICATION</scope>
</reference>
<dbReference type="InterPro" id="IPR004303">
    <property type="entry name" value="PAD"/>
</dbReference>
<evidence type="ECO:0000259" key="7">
    <source>
        <dbReference type="Pfam" id="PF08527"/>
    </source>
</evidence>
<dbReference type="Proteomes" id="UP000002280">
    <property type="component" value="Chromosome 4"/>
</dbReference>
<dbReference type="PANTHER" id="PTHR10837">
    <property type="entry name" value="PEPTIDYLARGININE DEIMINASE"/>
    <property type="match status" value="1"/>
</dbReference>
<comment type="subcellular location">
    <subcellularLocation>
        <location evidence="1">Cytoplasm</location>
    </subcellularLocation>
</comment>
<dbReference type="GO" id="GO:0005509">
    <property type="term" value="F:calcium ion binding"/>
    <property type="evidence" value="ECO:0007669"/>
    <property type="project" value="InterPro"/>
</dbReference>
<reference evidence="8 9" key="1">
    <citation type="journal article" date="2007" name="Nature">
        <title>Genome of the marsupial Monodelphis domestica reveals innovation in non-coding sequences.</title>
        <authorList>
            <person name="Mikkelsen T.S."/>
            <person name="Wakefield M.J."/>
            <person name="Aken B."/>
            <person name="Amemiya C.T."/>
            <person name="Chang J.L."/>
            <person name="Duke S."/>
            <person name="Garber M."/>
            <person name="Gentles A.J."/>
            <person name="Goodstadt L."/>
            <person name="Heger A."/>
            <person name="Jurka J."/>
            <person name="Kamal M."/>
            <person name="Mauceli E."/>
            <person name="Searle S.M."/>
            <person name="Sharpe T."/>
            <person name="Baker M.L."/>
            <person name="Batzer M.A."/>
            <person name="Benos P.V."/>
            <person name="Belov K."/>
            <person name="Clamp M."/>
            <person name="Cook A."/>
            <person name="Cuff J."/>
            <person name="Das R."/>
            <person name="Davidow L."/>
            <person name="Deakin J.E."/>
            <person name="Fazzari M.J."/>
            <person name="Glass J.L."/>
            <person name="Grabherr M."/>
            <person name="Greally J.M."/>
            <person name="Gu W."/>
            <person name="Hore T.A."/>
            <person name="Huttley G.A."/>
            <person name="Kleber M."/>
            <person name="Jirtle R.L."/>
            <person name="Koina E."/>
            <person name="Lee J.T."/>
            <person name="Mahony S."/>
            <person name="Marra M.A."/>
            <person name="Miller R.D."/>
            <person name="Nicholls R.D."/>
            <person name="Oda M."/>
            <person name="Papenfuss A.T."/>
            <person name="Parra Z.E."/>
            <person name="Pollock D.D."/>
            <person name="Ray D.A."/>
            <person name="Schein J.E."/>
            <person name="Speed T.P."/>
            <person name="Thompson K."/>
            <person name="VandeBerg J.L."/>
            <person name="Wade C.M."/>
            <person name="Walker J.A."/>
            <person name="Waters P.D."/>
            <person name="Webber C."/>
            <person name="Weidman J.R."/>
            <person name="Xie X."/>
            <person name="Zody M.C."/>
            <person name="Baldwin J."/>
            <person name="Abdouelleil A."/>
            <person name="Abdulkadir J."/>
            <person name="Abebe A."/>
            <person name="Abera B."/>
            <person name="Abreu J."/>
            <person name="Acer S.C."/>
            <person name="Aftuck L."/>
            <person name="Alexander A."/>
            <person name="An P."/>
            <person name="Anderson E."/>
            <person name="Anderson S."/>
            <person name="Arachi H."/>
            <person name="Azer M."/>
            <person name="Bachantsang P."/>
            <person name="Barry A."/>
            <person name="Bayul T."/>
            <person name="Berlin A."/>
            <person name="Bessette D."/>
            <person name="Bloom T."/>
            <person name="Bloom T."/>
            <person name="Boguslavskiy L."/>
            <person name="Bonnet C."/>
            <person name="Boukhgalter B."/>
            <person name="Bourzgui I."/>
            <person name="Brown A."/>
            <person name="Cahill P."/>
            <person name="Channer S."/>
            <person name="Cheshatsang Y."/>
            <person name="Chuda L."/>
            <person name="Citroen M."/>
            <person name="Collymore A."/>
            <person name="Cooke P."/>
            <person name="Costello M."/>
            <person name="D'Aco K."/>
            <person name="Daza R."/>
            <person name="De Haan G."/>
            <person name="DeGray S."/>
            <person name="DeMaso C."/>
            <person name="Dhargay N."/>
            <person name="Dooley K."/>
            <person name="Dooley E."/>
            <person name="Doricent M."/>
            <person name="Dorje P."/>
            <person name="Dorjee K."/>
            <person name="Dupes A."/>
            <person name="Elong R."/>
            <person name="Falk J."/>
            <person name="Farina A."/>
            <person name="Faro S."/>
            <person name="Ferguson D."/>
            <person name="Fisher S."/>
            <person name="Foley C.D."/>
            <person name="Franke A."/>
            <person name="Friedrich D."/>
            <person name="Gadbois L."/>
            <person name="Gearin G."/>
            <person name="Gearin C.R."/>
            <person name="Giannoukos G."/>
            <person name="Goode T."/>
            <person name="Graham J."/>
            <person name="Grandbois E."/>
            <person name="Grewal S."/>
            <person name="Gyaltsen K."/>
            <person name="Hafez N."/>
            <person name="Hagos B."/>
            <person name="Hall J."/>
            <person name="Henson C."/>
            <person name="Hollinger A."/>
            <person name="Honan T."/>
            <person name="Huard M.D."/>
            <person name="Hughes L."/>
            <person name="Hurhula B."/>
            <person name="Husby M.E."/>
            <person name="Kamat A."/>
            <person name="Kanga B."/>
            <person name="Kashin S."/>
            <person name="Khazanovich D."/>
            <person name="Kisner P."/>
            <person name="Lance K."/>
            <person name="Lara M."/>
            <person name="Lee W."/>
            <person name="Lennon N."/>
            <person name="Letendre F."/>
            <person name="LeVine R."/>
            <person name="Lipovsky A."/>
            <person name="Liu X."/>
            <person name="Liu J."/>
            <person name="Liu S."/>
            <person name="Lokyitsang T."/>
            <person name="Lokyitsang Y."/>
            <person name="Lubonja R."/>
            <person name="Lui A."/>
            <person name="MacDonald P."/>
            <person name="Magnisalis V."/>
            <person name="Maru K."/>
            <person name="Matthews C."/>
            <person name="McCusker W."/>
            <person name="McDonough S."/>
            <person name="Mehta T."/>
            <person name="Meldrim J."/>
            <person name="Meneus L."/>
            <person name="Mihai O."/>
            <person name="Mihalev A."/>
            <person name="Mihova T."/>
            <person name="Mittelman R."/>
            <person name="Mlenga V."/>
            <person name="Montmayeur A."/>
            <person name="Mulrain L."/>
            <person name="Navidi A."/>
            <person name="Naylor J."/>
            <person name="Negash T."/>
            <person name="Nguyen T."/>
            <person name="Nguyen N."/>
            <person name="Nicol R."/>
            <person name="Norbu C."/>
            <person name="Norbu N."/>
            <person name="Novod N."/>
            <person name="O'Neill B."/>
            <person name="Osman S."/>
            <person name="Markiewicz E."/>
            <person name="Oyono O.L."/>
            <person name="Patti C."/>
            <person name="Phunkhang P."/>
            <person name="Pierre F."/>
            <person name="Priest M."/>
            <person name="Raghuraman S."/>
            <person name="Rege F."/>
            <person name="Reyes R."/>
            <person name="Rise C."/>
            <person name="Rogov P."/>
            <person name="Ross K."/>
            <person name="Ryan E."/>
            <person name="Settipalli S."/>
            <person name="Shea T."/>
            <person name="Sherpa N."/>
            <person name="Shi L."/>
            <person name="Shih D."/>
            <person name="Sparrow T."/>
            <person name="Spaulding J."/>
            <person name="Stalker J."/>
            <person name="Stange-Thomann N."/>
            <person name="Stavropoulos S."/>
            <person name="Stone C."/>
            <person name="Strader C."/>
            <person name="Tesfaye S."/>
            <person name="Thomson T."/>
            <person name="Thoulutsang Y."/>
            <person name="Thoulutsang D."/>
            <person name="Topham K."/>
            <person name="Topping I."/>
            <person name="Tsamla T."/>
            <person name="Vassiliev H."/>
            <person name="Vo A."/>
            <person name="Wangchuk T."/>
            <person name="Wangdi T."/>
            <person name="Weiand M."/>
            <person name="Wilkinson J."/>
            <person name="Wilson A."/>
            <person name="Yadav S."/>
            <person name="Young G."/>
            <person name="Yu Q."/>
            <person name="Zembek L."/>
            <person name="Zhong D."/>
            <person name="Zimmer A."/>
            <person name="Zwirko Z."/>
            <person name="Jaffe D.B."/>
            <person name="Alvarez P."/>
            <person name="Brockman W."/>
            <person name="Butler J."/>
            <person name="Chin C."/>
            <person name="Gnerre S."/>
            <person name="MacCallum I."/>
            <person name="Graves J.A."/>
            <person name="Ponting C.P."/>
            <person name="Breen M."/>
            <person name="Samollow P.B."/>
            <person name="Lander E.S."/>
            <person name="Lindblad-Toh K."/>
        </authorList>
    </citation>
    <scope>NUCLEOTIDE SEQUENCE [LARGE SCALE GENOMIC DNA]</scope>
</reference>
<dbReference type="InterPro" id="IPR036556">
    <property type="entry name" value="PAD_central_sf"/>
</dbReference>
<dbReference type="eggNOG" id="ENOG502QVJA">
    <property type="taxonomic scope" value="Eukaryota"/>
</dbReference>
<dbReference type="Ensembl" id="ENSMODT00000043061.2">
    <property type="protein sequence ID" value="ENSMODP00000039957.1"/>
    <property type="gene ID" value="ENSMODG00000027653.2"/>
</dbReference>
<name>K7E2F6_MONDO</name>
<evidence type="ECO:0000256" key="2">
    <source>
        <dbReference type="ARBA" id="ARBA00008166"/>
    </source>
</evidence>
<feature type="domain" description="Protein-arginine deiminase (PAD) N-terminal" evidence="6">
    <location>
        <begin position="48"/>
        <end position="147"/>
    </location>
</feature>
<evidence type="ECO:0000313" key="8">
    <source>
        <dbReference type="Ensembl" id="ENSMODP00000039957.1"/>
    </source>
</evidence>
<dbReference type="AlphaFoldDB" id="K7E2F6"/>
<feature type="compositionally biased region" description="Low complexity" evidence="4">
    <location>
        <begin position="34"/>
        <end position="48"/>
    </location>
</feature>
<evidence type="ECO:0000256" key="1">
    <source>
        <dbReference type="ARBA" id="ARBA00004496"/>
    </source>
</evidence>
<evidence type="ECO:0000256" key="3">
    <source>
        <dbReference type="ARBA" id="ARBA00022490"/>
    </source>
</evidence>
<dbReference type="SUPFAM" id="SSF55909">
    <property type="entry name" value="Pentein"/>
    <property type="match status" value="1"/>
</dbReference>
<dbReference type="PANTHER" id="PTHR10837:SF3">
    <property type="entry name" value="PROTEIN-ARGININE DEIMINASE TYPE-4"/>
    <property type="match status" value="1"/>
</dbReference>
<keyword evidence="9" id="KW-1185">Reference proteome</keyword>
<evidence type="ECO:0000259" key="5">
    <source>
        <dbReference type="Pfam" id="PF03068"/>
    </source>
</evidence>
<dbReference type="Pfam" id="PF08526">
    <property type="entry name" value="PAD_N"/>
    <property type="match status" value="1"/>
</dbReference>
<dbReference type="InParanoid" id="K7E2F6"/>